<protein>
    <submittedName>
        <fullName evidence="1">Uncharacterized protein</fullName>
    </submittedName>
</protein>
<organism evidence="1">
    <name type="scientific">Rhizophora mucronata</name>
    <name type="common">Asiatic mangrove</name>
    <dbReference type="NCBI Taxonomy" id="61149"/>
    <lineage>
        <taxon>Eukaryota</taxon>
        <taxon>Viridiplantae</taxon>
        <taxon>Streptophyta</taxon>
        <taxon>Embryophyta</taxon>
        <taxon>Tracheophyta</taxon>
        <taxon>Spermatophyta</taxon>
        <taxon>Magnoliopsida</taxon>
        <taxon>eudicotyledons</taxon>
        <taxon>Gunneridae</taxon>
        <taxon>Pentapetalae</taxon>
        <taxon>rosids</taxon>
        <taxon>fabids</taxon>
        <taxon>Malpighiales</taxon>
        <taxon>Rhizophoraceae</taxon>
        <taxon>Rhizophora</taxon>
    </lineage>
</organism>
<proteinExistence type="predicted"/>
<dbReference type="AlphaFoldDB" id="A0A2P2QUB0"/>
<evidence type="ECO:0000313" key="1">
    <source>
        <dbReference type="EMBL" id="MBX70610.1"/>
    </source>
</evidence>
<dbReference type="EMBL" id="GGEC01090126">
    <property type="protein sequence ID" value="MBX70610.1"/>
    <property type="molecule type" value="Transcribed_RNA"/>
</dbReference>
<reference evidence="1" key="1">
    <citation type="submission" date="2018-02" db="EMBL/GenBank/DDBJ databases">
        <title>Rhizophora mucronata_Transcriptome.</title>
        <authorList>
            <person name="Meera S.P."/>
            <person name="Sreeshan A."/>
            <person name="Augustine A."/>
        </authorList>
    </citation>
    <scope>NUCLEOTIDE SEQUENCE</scope>
    <source>
        <tissue evidence="1">Leaf</tissue>
    </source>
</reference>
<sequence length="57" mass="6754">MDLNTNVTKRESSSCLLSHKRRNENKHKWECSNIKNTYGPKFNWCWLQNPLLCSIVS</sequence>
<name>A0A2P2QUB0_RHIMU</name>
<accession>A0A2P2QUB0</accession>